<reference evidence="19" key="2">
    <citation type="submission" date="2024-04" db="EMBL/GenBank/DDBJ databases">
        <authorList>
            <person name="Chen Y."/>
            <person name="Shah S."/>
            <person name="Dougan E. K."/>
            <person name="Thang M."/>
            <person name="Chan C."/>
        </authorList>
    </citation>
    <scope>NUCLEOTIDE SEQUENCE [LARGE SCALE GENOMIC DNA]</scope>
</reference>
<reference evidence="18" key="1">
    <citation type="submission" date="2022-10" db="EMBL/GenBank/DDBJ databases">
        <authorList>
            <person name="Chen Y."/>
            <person name="Dougan E. K."/>
            <person name="Chan C."/>
            <person name="Rhodes N."/>
            <person name="Thang M."/>
        </authorList>
    </citation>
    <scope>NUCLEOTIDE SEQUENCE</scope>
</reference>
<dbReference type="PROSITE" id="PS50158">
    <property type="entry name" value="ZF_CCHC"/>
    <property type="match status" value="1"/>
</dbReference>
<keyword evidence="13" id="KW-0863">Zinc-finger</keyword>
<dbReference type="InterPro" id="IPR036259">
    <property type="entry name" value="MFS_trans_sf"/>
</dbReference>
<evidence type="ECO:0000256" key="3">
    <source>
        <dbReference type="ARBA" id="ARBA00021242"/>
    </source>
</evidence>
<dbReference type="InterPro" id="IPR036875">
    <property type="entry name" value="Znf_CCHC_sf"/>
</dbReference>
<evidence type="ECO:0000259" key="16">
    <source>
        <dbReference type="PROSITE" id="PS50158"/>
    </source>
</evidence>
<keyword evidence="12" id="KW-0040">ANK repeat</keyword>
<evidence type="ECO:0000256" key="5">
    <source>
        <dbReference type="ARBA" id="ARBA00022475"/>
    </source>
</evidence>
<dbReference type="Gene3D" id="4.10.60.10">
    <property type="entry name" value="Zinc finger, CCHC-type"/>
    <property type="match status" value="1"/>
</dbReference>
<dbReference type="InterPro" id="IPR036770">
    <property type="entry name" value="Ankyrin_rpt-contain_sf"/>
</dbReference>
<dbReference type="InterPro" id="IPR029063">
    <property type="entry name" value="SAM-dependent_MTases_sf"/>
</dbReference>
<protein>
    <recommendedName>
        <fullName evidence="3">Molybdate-anion transporter</fullName>
    </recommendedName>
    <alternativeName>
        <fullName evidence="10">Major facilitator superfamily domain-containing protein 5</fullName>
    </alternativeName>
    <alternativeName>
        <fullName evidence="11">Molybdate transporter 2 homolog</fullName>
    </alternativeName>
</protein>
<feature type="repeat" description="ANK" evidence="12">
    <location>
        <begin position="3126"/>
        <end position="3158"/>
    </location>
</feature>
<feature type="transmembrane region" description="Helical" evidence="15">
    <location>
        <begin position="2632"/>
        <end position="2655"/>
    </location>
</feature>
<feature type="domain" description="Integrase catalytic" evidence="17">
    <location>
        <begin position="1417"/>
        <end position="1580"/>
    </location>
</feature>
<evidence type="ECO:0000256" key="9">
    <source>
        <dbReference type="ARBA" id="ARBA00023136"/>
    </source>
</evidence>
<accession>A0A9P1CW32</accession>
<dbReference type="PANTHER" id="PTHR23516">
    <property type="entry name" value="SAM (S-ADENOSYL METHIONINE) TRANSPORTER"/>
    <property type="match status" value="1"/>
</dbReference>
<dbReference type="PANTHER" id="PTHR23516:SF1">
    <property type="entry name" value="MOLYBDATE-ANION TRANSPORTER"/>
    <property type="match status" value="1"/>
</dbReference>
<feature type="transmembrane region" description="Helical" evidence="15">
    <location>
        <begin position="2690"/>
        <end position="2709"/>
    </location>
</feature>
<dbReference type="GO" id="GO:0005886">
    <property type="term" value="C:plasma membrane"/>
    <property type="evidence" value="ECO:0007669"/>
    <property type="project" value="UniProtKB-SubCell"/>
</dbReference>
<dbReference type="Gene3D" id="1.20.1250.20">
    <property type="entry name" value="MFS general substrate transporter like domains"/>
    <property type="match status" value="1"/>
</dbReference>
<comment type="caution">
    <text evidence="18">The sequence shown here is derived from an EMBL/GenBank/DDBJ whole genome shotgun (WGS) entry which is preliminary data.</text>
</comment>
<feature type="transmembrane region" description="Helical" evidence="15">
    <location>
        <begin position="2919"/>
        <end position="2943"/>
    </location>
</feature>
<feature type="compositionally biased region" description="Basic and acidic residues" evidence="14">
    <location>
        <begin position="845"/>
        <end position="860"/>
    </location>
</feature>
<evidence type="ECO:0000256" key="13">
    <source>
        <dbReference type="PROSITE-ProRule" id="PRU00047"/>
    </source>
</evidence>
<feature type="transmembrane region" description="Helical" evidence="15">
    <location>
        <begin position="2729"/>
        <end position="2748"/>
    </location>
</feature>
<evidence type="ECO:0000256" key="4">
    <source>
        <dbReference type="ARBA" id="ARBA00022448"/>
    </source>
</evidence>
<dbReference type="InterPro" id="IPR001878">
    <property type="entry name" value="Znf_CCHC"/>
</dbReference>
<dbReference type="GO" id="GO:0008270">
    <property type="term" value="F:zinc ion binding"/>
    <property type="evidence" value="ECO:0007669"/>
    <property type="project" value="UniProtKB-KW"/>
</dbReference>
<dbReference type="Pfam" id="PF05631">
    <property type="entry name" value="MFS_5"/>
    <property type="match status" value="1"/>
</dbReference>
<evidence type="ECO:0000313" key="20">
    <source>
        <dbReference type="Proteomes" id="UP001152797"/>
    </source>
</evidence>
<dbReference type="GO" id="GO:0015074">
    <property type="term" value="P:DNA integration"/>
    <property type="evidence" value="ECO:0007669"/>
    <property type="project" value="InterPro"/>
</dbReference>
<dbReference type="Gene3D" id="1.25.40.20">
    <property type="entry name" value="Ankyrin repeat-containing domain"/>
    <property type="match status" value="1"/>
</dbReference>
<evidence type="ECO:0000313" key="18">
    <source>
        <dbReference type="EMBL" id="CAI3998799.1"/>
    </source>
</evidence>
<evidence type="ECO:0000313" key="19">
    <source>
        <dbReference type="EMBL" id="CAL1152174.1"/>
    </source>
</evidence>
<feature type="compositionally biased region" description="Basic and acidic residues" evidence="14">
    <location>
        <begin position="823"/>
        <end position="834"/>
    </location>
</feature>
<dbReference type="EMBL" id="CAMXCT020002546">
    <property type="protein sequence ID" value="CAL1152174.1"/>
    <property type="molecule type" value="Genomic_DNA"/>
</dbReference>
<feature type="region of interest" description="Disordered" evidence="14">
    <location>
        <begin position="1744"/>
        <end position="1780"/>
    </location>
</feature>
<evidence type="ECO:0000259" key="17">
    <source>
        <dbReference type="PROSITE" id="PS50994"/>
    </source>
</evidence>
<organism evidence="18">
    <name type="scientific">Cladocopium goreaui</name>
    <dbReference type="NCBI Taxonomy" id="2562237"/>
    <lineage>
        <taxon>Eukaryota</taxon>
        <taxon>Sar</taxon>
        <taxon>Alveolata</taxon>
        <taxon>Dinophyceae</taxon>
        <taxon>Suessiales</taxon>
        <taxon>Symbiodiniaceae</taxon>
        <taxon>Cladocopium</taxon>
    </lineage>
</organism>
<dbReference type="Pfam" id="PF12796">
    <property type="entry name" value="Ank_2"/>
    <property type="match status" value="1"/>
</dbReference>
<evidence type="ECO:0000256" key="12">
    <source>
        <dbReference type="PROSITE-ProRule" id="PRU00023"/>
    </source>
</evidence>
<feature type="region of interest" description="Disordered" evidence="14">
    <location>
        <begin position="980"/>
        <end position="1003"/>
    </location>
</feature>
<dbReference type="PROSITE" id="PS50088">
    <property type="entry name" value="ANK_REPEAT"/>
    <property type="match status" value="3"/>
</dbReference>
<feature type="compositionally biased region" description="Basic and acidic residues" evidence="14">
    <location>
        <begin position="1855"/>
        <end position="1866"/>
    </location>
</feature>
<dbReference type="InterPro" id="IPR002110">
    <property type="entry name" value="Ankyrin_rpt"/>
</dbReference>
<evidence type="ECO:0000256" key="8">
    <source>
        <dbReference type="ARBA" id="ARBA00023065"/>
    </source>
</evidence>
<dbReference type="Pfam" id="PF00098">
    <property type="entry name" value="zf-CCHC"/>
    <property type="match status" value="1"/>
</dbReference>
<dbReference type="SMART" id="SM00248">
    <property type="entry name" value="ANK"/>
    <property type="match status" value="3"/>
</dbReference>
<dbReference type="Pfam" id="PF07727">
    <property type="entry name" value="RVT_2"/>
    <property type="match status" value="1"/>
</dbReference>
<feature type="transmembrane region" description="Helical" evidence="15">
    <location>
        <begin position="2827"/>
        <end position="2845"/>
    </location>
</feature>
<feature type="repeat" description="ANK" evidence="12">
    <location>
        <begin position="3159"/>
        <end position="3180"/>
    </location>
</feature>
<keyword evidence="13" id="KW-0479">Metal-binding</keyword>
<dbReference type="GO" id="GO:0003676">
    <property type="term" value="F:nucleic acid binding"/>
    <property type="evidence" value="ECO:0007669"/>
    <property type="project" value="InterPro"/>
</dbReference>
<feature type="compositionally biased region" description="Polar residues" evidence="14">
    <location>
        <begin position="862"/>
        <end position="871"/>
    </location>
</feature>
<evidence type="ECO:0000256" key="10">
    <source>
        <dbReference type="ARBA" id="ARBA00030646"/>
    </source>
</evidence>
<dbReference type="InterPro" id="IPR001584">
    <property type="entry name" value="Integrase_cat-core"/>
</dbReference>
<feature type="region of interest" description="Disordered" evidence="14">
    <location>
        <begin position="759"/>
        <end position="784"/>
    </location>
</feature>
<keyword evidence="6 15" id="KW-0812">Transmembrane</keyword>
<sequence length="3238" mass="360960">MSSYYGGGWAVYEVEREELEEQEPERPQETSRGWSHSAETRRSPSTSPWVRTERRGYGHQAEVFDMASSVSSNDSWWQERAWSSDSWAGSSGSGRANWIYVSQAGERDGWGRADPWHWWHDEAGRGQWRVHQGNQECDAVRRDEDVGDQPHSAESEGDDPGQGGLPSGRVVCVHEKNDKDEEKKVSGKVSSSYPPVFKAKQGESYRDWKRAVKFWLRGEGHQLPHHLVGPRVMVQLRDRAAQLVKHLEPEDVDGKQGLELIFQTLEKSPLIRQSEKHRVDWHRKRLLNLNRLPGESLESYITRAGLYRSQLEGLDESLSMGERFFVGHLLDHAKLTRRDKAMIKTHAGAENESAVTGAMMELAGELEGEAGYPIGQAEGQLGGAQGEEHLVQRGFLGMRFNKKDKQVLAAELQEDDDTLTSLEGIPEEPLGDESLDEMEGLPNDVLHAEHEALALQFKARQKMAEVRKMRNFYKKDGDGRKQRSGKCFVCDEPGHFAKDCPKVKMAMEKGNQVLVTTAPSKGKPFDEGHEWSLLASLCKDTIVTSASERAAYMVLGPMGQGSEVSQHSHTESLGHPTGSVPYETWWSMKELARKVILDLGCMRNVVGVDWANDVVREWQQHDRWLKVLPEEEIFRFGDGNTLKSKYRLQLESTFGGKRVFLAFSVVPGPCPPLLSKQSHTALGVQLDTEKHVLKSRKLRIQNYGLSENNAGHYTVRIDEFHLVDVLDNAERKTWKMDAHAEVALVDELCEREVFGSQVDQDRATAEPSLNVFGSDPKPSHLPAMWRCGASDITMSGDVRPRGEQLVLGGESADGGESSTEAAGGRDPHGGVERKGTKRAASSDGGRSEPADRRGPDERSRQRASTPSQSSDGIPHSEGDFTAGTRETISSSRIPGWEHGRAGADGDGGDQGPDLRGDAVGVQETPEGGDGCAEEGGDGSLDGMGSQVSIPEQRVERRLGLQHPGQHEEQVAHLSMEEAGVAEEDQGSGAPGVQGEGAMEEEHQMAQLSVELRGGVALGPLRGNAAETEEQRLCGAEVWGRANPQRGLMQKLKNGMQGARKTHALLATVHRIKEKYTVMEIFAGHGTLTEVATLRAGWAAYSPIDLVYGHDLRNAHTRQQVLEEIRTKKPDLITLSPRCGPWSQFQRLNPNIDQIMADRQVDIPLWRFVREVWDEQTKHGRLVMTENPWQSEALHQDFMESRPQLHRAKVAQCAFGLKDVVGEKPHQKYTALDSNDHYMCEGLMIGAECNHGPGEHQPIEGSVFFEGRSQRRSALAARWPIELCEHILEAAEYAWEKCEEEAPRKLAEGRPPNALHYALPVEPLPTPEGELRRQLEKADWRGGQYDYVFFEGSARQGPYKVRQALAHLHVVLGHPSADRLRRILQISGCGEVVLKTAEGLRCQICQAVRPPGAEPKVSGQRPTRFGEKILSDSFYIWDLDGERYNVTHLLDGLTEYHVGIVSKQPSAETSAELLQHRWCAIFGPPEVLQTDGGKEYEDVVQKIGRILDFRHEVVPAGAKWRQGQVERHGAVVKLMMMRTIAAQQLRGLEELKMAASACFGAKNRLCNKMGMSPLQAITGRDVPVPTSLMDQLCSGHLKLAMNASLDQKEALRRAERIRASAVDSFNWIDSNEVIRKSLHARSRPPKLEMISEGTTVYVHQPPPHRRGQPRRLQDHVSWDGPGLVVCVERQQNVPNRIWVRIRGKVRSFPLEKVRLATPDEMLGSSFIVGLLDQMADEIRMGKLQVEEPKQLEDRPQRPRKAPANRIAEEEDTDEEMPQSIQREVPELEAEDRMRQVRRLELLNDVPHQLRSSLSSGSSGPALVRRLQPEERHELMEEDDEEMPRADAPEPSGLDFGAKKKMFEELSKSKMRPSRLTEAELRSTAAKANQRVKQIRKLIQKSRQAPALQRARKDRADRQEAASVVYWSEACGEACEKDAFEICWADACEEWALDEAFWTQPEPRQWAQAEIVEKVKEQQRDHHQAVAGANVIDKEKVAAAADGHQVVTGKARLEYQWGMLPDDWKAAYKEPLIKAVKIYFDHDALKGVPTDKVIDSRRILTSRFVLTNKGGKTLAEAVLKGRLVLGGHRDPDAGKFPTLAPTAAALAHNLINFISVQMGWVVKYEDVSSAFLQGKHLPPEREVYIRTPKGYPDYIEKFIEEQLGYGMRRDLLQLTKGGFGLPESPRLWYLEYKETICHCGMRELDLLPGVFVAHHPDGTLRALACIHVDDTRYCGDATSEETWKKVHQCLNFGEVRKATDGWVKFCGRWERQDPVTMEFEYSMDEYAKDLQKVKLLETYKLDPKEVAKEEDLLRKGKMTVEEFTHGTTQKRQPTSLTSEMRLAMSSILGQLNWMARQGRYDIAYGVSHVQQLMNREPAEALDFLNKVIYRARQPMTQKVKKLRDWQNLVVISASDAAFGAQPGGYSQGGLLVGLAEPEILEGEAQLVVIEAASMKIQRVVRCSMSAEVSMAATAFEHGDFIRAALSEIIHGKFILKDWKLWANRWRHFLVIDAKTGFDVLTSECQTSDRKIQIDLAVLKQALLEDRSNAFARWVPGHHMISDGLTKWFGNKALQKALVEGLWSLKDTAEAIGLRQTAAEQRRRLKDKRVTLSELGVGAYFSGPGAGEVAPGRSFYHGAIIPMSICTLVESITVIYGWNLNPFCAKTRLTYLSTAILGYCALPSRSADWPKGFGTFMVTYLSAWTLCVAADWLQGPYVYALYEAYGFTKHEIAELFVAGFGSAMVSSCFVGGLADRFGRKKGCVAYCLLYIFSCATKHWKNYWVLMVGRVTGGFATSLLFSCFECWMVSEHTVRNKFSSNLLSYMFGMKFTLMYLVAIMSGFMAQIGVDSFPFEPVQGYPVLYMGGNTVAFDMSAGVLLVALLVVCSVWSENYGASDSDPEAEAETSEEGASKGGLVEAWNVLLGSTSLSCLIAMVACFEGAMYAFVFNWTPSLETPTERPPHGVVFALMMMACMRGAEVTCAGDVVVLNMAGMKLAQLPLQEYSTGRAVKNFLQHHLEVPPCRQRLVEHDTDEPLDEDAPLLPTFGDGTRCLTVVVLDYRPDLTVQLLNAAEEGDSQKASRLLHELADPNGTEAEGWTPLHIAALNGHLEVARTLLESLADVSRTNSDGGAPLHVAAWSGQLPMMKALCEARASPTSTQNEGWAPLHIASRHGHAPIVDFLLTDLQLDPDVPVTAGWTAANIAAWAEHHEVLALLNAQSVRGEGIMAAAWQSMTSFVGFM</sequence>
<feature type="region of interest" description="Disordered" evidence="14">
    <location>
        <begin position="16"/>
        <end position="54"/>
    </location>
</feature>
<keyword evidence="9 15" id="KW-0472">Membrane</keyword>
<evidence type="ECO:0000256" key="15">
    <source>
        <dbReference type="SAM" id="Phobius"/>
    </source>
</evidence>
<dbReference type="SUPFAM" id="SSF103473">
    <property type="entry name" value="MFS general substrate transporter"/>
    <property type="match status" value="1"/>
</dbReference>
<dbReference type="EMBL" id="CAMXCT010002546">
    <property type="protein sequence ID" value="CAI3998799.1"/>
    <property type="molecule type" value="Genomic_DNA"/>
</dbReference>
<feature type="region of interest" description="Disordered" evidence="14">
    <location>
        <begin position="142"/>
        <end position="169"/>
    </location>
</feature>
<evidence type="ECO:0000256" key="7">
    <source>
        <dbReference type="ARBA" id="ARBA00022989"/>
    </source>
</evidence>
<dbReference type="InterPro" id="IPR013103">
    <property type="entry name" value="RVT_2"/>
</dbReference>
<dbReference type="InterPro" id="IPR008509">
    <property type="entry name" value="MOT2/MFSD5"/>
</dbReference>
<dbReference type="InterPro" id="IPR012337">
    <property type="entry name" value="RNaseH-like_sf"/>
</dbReference>
<feature type="domain" description="CCHC-type" evidence="16">
    <location>
        <begin position="486"/>
        <end position="502"/>
    </location>
</feature>
<dbReference type="PROSITE" id="PS50994">
    <property type="entry name" value="INTEGRASE"/>
    <property type="match status" value="1"/>
</dbReference>
<dbReference type="SUPFAM" id="SSF57756">
    <property type="entry name" value="Retrovirus zinc finger-like domains"/>
    <property type="match status" value="1"/>
</dbReference>
<dbReference type="SUPFAM" id="SSF48403">
    <property type="entry name" value="Ankyrin repeat"/>
    <property type="match status" value="1"/>
</dbReference>
<comment type="function">
    <text evidence="1">Mediates high-affinity intracellular uptake of the rare oligo-element molybdenum.</text>
</comment>
<comment type="subcellular location">
    <subcellularLocation>
        <location evidence="2">Cell membrane</location>
        <topology evidence="2">Multi-pass membrane protein</topology>
    </subcellularLocation>
</comment>
<keyword evidence="7 15" id="KW-1133">Transmembrane helix</keyword>
<keyword evidence="13" id="KW-0862">Zinc</keyword>
<feature type="repeat" description="ANK" evidence="12">
    <location>
        <begin position="3093"/>
        <end position="3125"/>
    </location>
</feature>
<dbReference type="PROSITE" id="PS50297">
    <property type="entry name" value="ANK_REP_REGION"/>
    <property type="match status" value="2"/>
</dbReference>
<dbReference type="GO" id="GO:0006811">
    <property type="term" value="P:monoatomic ion transport"/>
    <property type="evidence" value="ECO:0007669"/>
    <property type="project" value="UniProtKB-KW"/>
</dbReference>
<feature type="region of interest" description="Disordered" evidence="14">
    <location>
        <begin position="1832"/>
        <end position="1885"/>
    </location>
</feature>
<feature type="compositionally biased region" description="Basic and acidic residues" evidence="14">
    <location>
        <begin position="1744"/>
        <end position="1755"/>
    </location>
</feature>
<gene>
    <name evidence="18" type="ORF">C1SCF055_LOCUS25071</name>
</gene>
<evidence type="ECO:0000256" key="6">
    <source>
        <dbReference type="ARBA" id="ARBA00022692"/>
    </source>
</evidence>
<dbReference type="SMART" id="SM00343">
    <property type="entry name" value="ZnF_C2HC"/>
    <property type="match status" value="1"/>
</dbReference>
<dbReference type="Pfam" id="PF00023">
    <property type="entry name" value="Ank"/>
    <property type="match status" value="1"/>
</dbReference>
<feature type="region of interest" description="Disordered" evidence="14">
    <location>
        <begin position="806"/>
        <end position="945"/>
    </location>
</feature>
<evidence type="ECO:0000256" key="14">
    <source>
        <dbReference type="SAM" id="MobiDB-lite"/>
    </source>
</evidence>
<dbReference type="Proteomes" id="UP001152797">
    <property type="component" value="Unassembled WGS sequence"/>
</dbReference>
<keyword evidence="20" id="KW-1185">Reference proteome</keyword>
<dbReference type="OrthoDB" id="2286242at2759"/>
<keyword evidence="4" id="KW-0813">Transport</keyword>
<evidence type="ECO:0000256" key="1">
    <source>
        <dbReference type="ARBA" id="ARBA00003019"/>
    </source>
</evidence>
<dbReference type="Gene3D" id="3.30.420.10">
    <property type="entry name" value="Ribonuclease H-like superfamily/Ribonuclease H"/>
    <property type="match status" value="1"/>
</dbReference>
<keyword evidence="5" id="KW-1003">Cell membrane</keyword>
<proteinExistence type="predicted"/>
<dbReference type="SUPFAM" id="SSF53335">
    <property type="entry name" value="S-adenosyl-L-methionine-dependent methyltransferases"/>
    <property type="match status" value="1"/>
</dbReference>
<feature type="transmembrane region" description="Helical" evidence="15">
    <location>
        <begin position="2865"/>
        <end position="2886"/>
    </location>
</feature>
<dbReference type="SUPFAM" id="SSF53098">
    <property type="entry name" value="Ribonuclease H-like"/>
    <property type="match status" value="1"/>
</dbReference>
<evidence type="ECO:0000256" key="2">
    <source>
        <dbReference type="ARBA" id="ARBA00004651"/>
    </source>
</evidence>
<name>A0A9P1CW32_9DINO</name>
<dbReference type="EMBL" id="CAMXCT030002546">
    <property type="protein sequence ID" value="CAL4786111.1"/>
    <property type="molecule type" value="Genomic_DNA"/>
</dbReference>
<dbReference type="InterPro" id="IPR036397">
    <property type="entry name" value="RNaseH_sf"/>
</dbReference>
<dbReference type="GO" id="GO:0015098">
    <property type="term" value="F:molybdate ion transmembrane transporter activity"/>
    <property type="evidence" value="ECO:0007669"/>
    <property type="project" value="InterPro"/>
</dbReference>
<evidence type="ECO:0000256" key="11">
    <source>
        <dbReference type="ARBA" id="ARBA00032555"/>
    </source>
</evidence>
<keyword evidence="8" id="KW-0406">Ion transport</keyword>